<accession>A0ABT9BA77</accession>
<keyword evidence="7" id="KW-1185">Reference proteome</keyword>
<feature type="coiled-coil region" evidence="1">
    <location>
        <begin position="187"/>
        <end position="214"/>
    </location>
</feature>
<keyword evidence="3" id="KW-0472">Membrane</keyword>
<keyword evidence="3" id="KW-0812">Transmembrane</keyword>
<dbReference type="Proteomes" id="UP001176429">
    <property type="component" value="Unassembled WGS sequence"/>
</dbReference>
<evidence type="ECO:0000256" key="1">
    <source>
        <dbReference type="SAM" id="Coils"/>
    </source>
</evidence>
<dbReference type="EMBL" id="JAUQSY010000002">
    <property type="protein sequence ID" value="MDO7873942.1"/>
    <property type="molecule type" value="Genomic_DNA"/>
</dbReference>
<dbReference type="RefSeq" id="WP_305005255.1">
    <property type="nucleotide sequence ID" value="NZ_JAUQSY010000002.1"/>
</dbReference>
<keyword evidence="3" id="KW-1133">Transmembrane helix</keyword>
<keyword evidence="1" id="KW-0175">Coiled coil</keyword>
<protein>
    <submittedName>
        <fullName evidence="6">DUF4349 domain-containing protein</fullName>
    </submittedName>
</protein>
<feature type="signal peptide" evidence="4">
    <location>
        <begin position="1"/>
        <end position="22"/>
    </location>
</feature>
<comment type="caution">
    <text evidence="6">The sequence shown here is derived from an EMBL/GenBank/DDBJ whole genome shotgun (WGS) entry which is preliminary data.</text>
</comment>
<keyword evidence="4" id="KW-0732">Signal</keyword>
<dbReference type="PROSITE" id="PS51257">
    <property type="entry name" value="PROKAR_LIPOPROTEIN"/>
    <property type="match status" value="1"/>
</dbReference>
<evidence type="ECO:0000313" key="6">
    <source>
        <dbReference type="EMBL" id="MDO7873942.1"/>
    </source>
</evidence>
<organism evidence="6 7">
    <name type="scientific">Hymenobacter aranciens</name>
    <dbReference type="NCBI Taxonomy" id="3063996"/>
    <lineage>
        <taxon>Bacteria</taxon>
        <taxon>Pseudomonadati</taxon>
        <taxon>Bacteroidota</taxon>
        <taxon>Cytophagia</taxon>
        <taxon>Cytophagales</taxon>
        <taxon>Hymenobacteraceae</taxon>
        <taxon>Hymenobacter</taxon>
    </lineage>
</organism>
<dbReference type="InterPro" id="IPR025645">
    <property type="entry name" value="DUF4349"/>
</dbReference>
<evidence type="ECO:0000256" key="4">
    <source>
        <dbReference type="SAM" id="SignalP"/>
    </source>
</evidence>
<evidence type="ECO:0000256" key="3">
    <source>
        <dbReference type="SAM" id="Phobius"/>
    </source>
</evidence>
<feature type="domain" description="DUF4349" evidence="5">
    <location>
        <begin position="72"/>
        <end position="280"/>
    </location>
</feature>
<feature type="region of interest" description="Disordered" evidence="2">
    <location>
        <begin position="40"/>
        <end position="63"/>
    </location>
</feature>
<evidence type="ECO:0000313" key="7">
    <source>
        <dbReference type="Proteomes" id="UP001176429"/>
    </source>
</evidence>
<evidence type="ECO:0000259" key="5">
    <source>
        <dbReference type="Pfam" id="PF14257"/>
    </source>
</evidence>
<proteinExistence type="predicted"/>
<feature type="compositionally biased region" description="Polar residues" evidence="2">
    <location>
        <begin position="47"/>
        <end position="59"/>
    </location>
</feature>
<feature type="transmembrane region" description="Helical" evidence="3">
    <location>
        <begin position="252"/>
        <end position="279"/>
    </location>
</feature>
<reference evidence="6" key="1">
    <citation type="submission" date="2023-07" db="EMBL/GenBank/DDBJ databases">
        <authorList>
            <person name="Kim M.K."/>
        </authorList>
    </citation>
    <scope>NUCLEOTIDE SEQUENCE</scope>
    <source>
        <strain evidence="6">ASUV-10-1</strain>
    </source>
</reference>
<feature type="chain" id="PRO_5046077575" evidence="4">
    <location>
        <begin position="23"/>
        <end position="290"/>
    </location>
</feature>
<evidence type="ECO:0000256" key="2">
    <source>
        <dbReference type="SAM" id="MobiDB-lite"/>
    </source>
</evidence>
<dbReference type="Pfam" id="PF14257">
    <property type="entry name" value="DUF4349"/>
    <property type="match status" value="1"/>
</dbReference>
<name>A0ABT9BA77_9BACT</name>
<gene>
    <name evidence="6" type="ORF">Q5H93_04290</name>
</gene>
<sequence>MKRFPYVALALMLLSCGSKHDAATSDSQVAEIMTEAAPVASVDDVAQENSTSPVSSSDGPGSATPVVATAPRLLIYHADLRLKVESLAQTAPRLDSLVRRSGGYLSASTETRENGEWRQEMTIRVQPGRFSGLLGAIGALGTVENKKITTDDVTAEHADVAARLRTKRAVEQRYVALLAQAKKIKDVLDIEEKIGQVREEIESTESRLKTLNDEVAYSTITLTCYQVLAQSTPDAPVVSFGSRLLESVYDGWSMLTSLVIGAVAIWPLLLLGAAGWWAVRRWRRNRQLNK</sequence>